<dbReference type="SUPFAM" id="SSF52833">
    <property type="entry name" value="Thioredoxin-like"/>
    <property type="match status" value="1"/>
</dbReference>
<protein>
    <submittedName>
        <fullName evidence="1">Uncharacterized protein</fullName>
    </submittedName>
</protein>
<dbReference type="Gene3D" id="3.40.30.10">
    <property type="entry name" value="Glutaredoxin"/>
    <property type="match status" value="1"/>
</dbReference>
<name>A0AAW0E4R0_9AGAR</name>
<accession>A0AAW0E4R0</accession>
<dbReference type="InterPro" id="IPR036249">
    <property type="entry name" value="Thioredoxin-like_sf"/>
</dbReference>
<reference evidence="1 2" key="1">
    <citation type="submission" date="2024-01" db="EMBL/GenBank/DDBJ databases">
        <title>A draft genome for a cacao thread blight-causing isolate of Paramarasmius palmivorus.</title>
        <authorList>
            <person name="Baruah I.K."/>
            <person name="Bukari Y."/>
            <person name="Amoako-Attah I."/>
            <person name="Meinhardt L.W."/>
            <person name="Bailey B.A."/>
            <person name="Cohen S.P."/>
        </authorList>
    </citation>
    <scope>NUCLEOTIDE SEQUENCE [LARGE SCALE GENOMIC DNA]</scope>
    <source>
        <strain evidence="1 2">GH-12</strain>
    </source>
</reference>
<dbReference type="AlphaFoldDB" id="A0AAW0E4R0"/>
<sequence length="363" mass="40821">MKPIFKDVATSGRFGGVNFGIVDLEEQQEIAKELKNDGIPKADLYQGGKRVARKEGACEKNVLEDWLVQAINNLGASRPRLHTKLSTTSISGILEENACIKGKTQAMCMGKFEDRRKRPLMLPNRRTFKDLEPNCVFQPTEDDPGILIGRANEGASYFDILLWNSPQDQPGKVYFSIDFMPDPTKEERFESAMFSVAFGEDSVDGEHYPLMIQDLYPKDEYDMLERGIFNTERFEEQDPNFADDASSAFSSVDANRTPRGRATSTVVRGHGIHSQTAAWSLSLDSDMTTRRELDAQYDMYVTLPSTNRVWIQFWGKAVLVKGDGGKHRSTLKIGSMDKPYERILDLSVVLRHGENGGQVFADI</sequence>
<evidence type="ECO:0000313" key="1">
    <source>
        <dbReference type="EMBL" id="KAK7059169.1"/>
    </source>
</evidence>
<comment type="caution">
    <text evidence="1">The sequence shown here is derived from an EMBL/GenBank/DDBJ whole genome shotgun (WGS) entry which is preliminary data.</text>
</comment>
<evidence type="ECO:0000313" key="2">
    <source>
        <dbReference type="Proteomes" id="UP001383192"/>
    </source>
</evidence>
<dbReference type="EMBL" id="JAYKXP010000004">
    <property type="protein sequence ID" value="KAK7059169.1"/>
    <property type="molecule type" value="Genomic_DNA"/>
</dbReference>
<dbReference type="CDD" id="cd02947">
    <property type="entry name" value="TRX_family"/>
    <property type="match status" value="1"/>
</dbReference>
<proteinExistence type="predicted"/>
<dbReference type="Proteomes" id="UP001383192">
    <property type="component" value="Unassembled WGS sequence"/>
</dbReference>
<organism evidence="1 2">
    <name type="scientific">Paramarasmius palmivorus</name>
    <dbReference type="NCBI Taxonomy" id="297713"/>
    <lineage>
        <taxon>Eukaryota</taxon>
        <taxon>Fungi</taxon>
        <taxon>Dikarya</taxon>
        <taxon>Basidiomycota</taxon>
        <taxon>Agaricomycotina</taxon>
        <taxon>Agaricomycetes</taxon>
        <taxon>Agaricomycetidae</taxon>
        <taxon>Agaricales</taxon>
        <taxon>Marasmiineae</taxon>
        <taxon>Marasmiaceae</taxon>
        <taxon>Paramarasmius</taxon>
    </lineage>
</organism>
<keyword evidence="2" id="KW-1185">Reference proteome</keyword>
<gene>
    <name evidence="1" type="ORF">VNI00_001796</name>
</gene>